<accession>A0A2U3L099</accession>
<proteinExistence type="predicted"/>
<evidence type="ECO:0000313" key="1">
    <source>
        <dbReference type="EMBL" id="SPF45270.1"/>
    </source>
</evidence>
<protein>
    <submittedName>
        <fullName evidence="1">Uncharacterized protein</fullName>
    </submittedName>
</protein>
<sequence length="62" mass="6739">MVKKGGLGHYPPHRRIDPVAPAAYDESSVSPWLSQSFMIPDARGGNACGACSTPWPSPFPRW</sequence>
<gene>
    <name evidence="1" type="ORF">SBA1_570012</name>
</gene>
<reference evidence="2" key="1">
    <citation type="submission" date="2018-02" db="EMBL/GenBank/DDBJ databases">
        <authorList>
            <person name="Hausmann B."/>
        </authorList>
    </citation>
    <scope>NUCLEOTIDE SEQUENCE [LARGE SCALE GENOMIC DNA]</scope>
    <source>
        <strain evidence="2">Peat soil MAG SbA1</strain>
    </source>
</reference>
<evidence type="ECO:0000313" key="2">
    <source>
        <dbReference type="Proteomes" id="UP000238701"/>
    </source>
</evidence>
<name>A0A2U3L099_9BACT</name>
<dbReference type="Proteomes" id="UP000238701">
    <property type="component" value="Unassembled WGS sequence"/>
</dbReference>
<organism evidence="1 2">
    <name type="scientific">Candidatus Sulfotelmatobacter kueseliae</name>
    <dbReference type="NCBI Taxonomy" id="2042962"/>
    <lineage>
        <taxon>Bacteria</taxon>
        <taxon>Pseudomonadati</taxon>
        <taxon>Acidobacteriota</taxon>
        <taxon>Terriglobia</taxon>
        <taxon>Terriglobales</taxon>
        <taxon>Candidatus Korobacteraceae</taxon>
        <taxon>Candidatus Sulfotelmatobacter</taxon>
    </lineage>
</organism>
<dbReference type="AlphaFoldDB" id="A0A2U3L099"/>
<dbReference type="EMBL" id="OMOD01000152">
    <property type="protein sequence ID" value="SPF45270.1"/>
    <property type="molecule type" value="Genomic_DNA"/>
</dbReference>